<dbReference type="OrthoDB" id="9809962at2"/>
<dbReference type="Pfam" id="PF00702">
    <property type="entry name" value="Hydrolase"/>
    <property type="match status" value="1"/>
</dbReference>
<dbReference type="AlphaFoldDB" id="A0A8G2EXP3"/>
<name>A0A8G2EXP3_9PROT</name>
<keyword evidence="5" id="KW-1185">Reference proteome</keyword>
<dbReference type="PANTHER" id="PTHR46470:SF4">
    <property type="entry name" value="5-AMINO-6-(5-PHOSPHO-D-RIBITYLAMINO)URACIL PHOSPHATASE YIGB"/>
    <property type="match status" value="1"/>
</dbReference>
<dbReference type="SFLD" id="SFLDS00003">
    <property type="entry name" value="Haloacid_Dehalogenase"/>
    <property type="match status" value="1"/>
</dbReference>
<dbReference type="InterPro" id="IPR036412">
    <property type="entry name" value="HAD-like_sf"/>
</dbReference>
<dbReference type="NCBIfam" id="TIGR01549">
    <property type="entry name" value="HAD-SF-IA-v1"/>
    <property type="match status" value="1"/>
</dbReference>
<protein>
    <submittedName>
        <fullName evidence="4">Putative hydrolase of the HAD superfamily</fullName>
    </submittedName>
</protein>
<accession>A0A8G2EXP3</accession>
<dbReference type="PANTHER" id="PTHR46470">
    <property type="entry name" value="N-ACYLNEURAMINATE-9-PHOSPHATASE"/>
    <property type="match status" value="1"/>
</dbReference>
<comment type="cofactor">
    <cofactor evidence="1">
        <name>Mg(2+)</name>
        <dbReference type="ChEBI" id="CHEBI:18420"/>
    </cofactor>
</comment>
<dbReference type="GO" id="GO:0009231">
    <property type="term" value="P:riboflavin biosynthetic process"/>
    <property type="evidence" value="ECO:0007669"/>
    <property type="project" value="TreeGrafter"/>
</dbReference>
<dbReference type="SUPFAM" id="SSF56784">
    <property type="entry name" value="HAD-like"/>
    <property type="match status" value="1"/>
</dbReference>
<dbReference type="InterPro" id="IPR051400">
    <property type="entry name" value="HAD-like_hydrolase"/>
</dbReference>
<evidence type="ECO:0000256" key="3">
    <source>
        <dbReference type="ARBA" id="ARBA00022842"/>
    </source>
</evidence>
<keyword evidence="2 4" id="KW-0378">Hydrolase</keyword>
<reference evidence="4 5" key="1">
    <citation type="submission" date="2016-10" db="EMBL/GenBank/DDBJ databases">
        <authorList>
            <person name="Varghese N."/>
            <person name="Submissions S."/>
        </authorList>
    </citation>
    <scope>NUCLEOTIDE SEQUENCE [LARGE SCALE GENOMIC DNA]</scope>
    <source>
        <strain evidence="4 5">DSM 18839</strain>
    </source>
</reference>
<sequence length="238" mass="26902">MGLPTAILFDLDDTLISAHLHPREAWTKALQSLDGLPGDPMAEDAATAIHTSAKWYWSDAERHRVGRLDILTARKTILTRAFKEIGWAEDEDLIDRLSRHFTEQRTNDTKLFPDAVETLDGLAQRGVRLGLITNGNAIEQRAKVDRFELARHFHHIQIEGEVGFGKPEERAYAHALEKLGTPVEETWIIGDNLDWEVVVPQRLGFYSIWRDPIGKGLPDGSEAKPDRIVTRLAELLED</sequence>
<dbReference type="SFLD" id="SFLDG01129">
    <property type="entry name" value="C1.5:_HAD__Beta-PGM__Phosphata"/>
    <property type="match status" value="1"/>
</dbReference>
<keyword evidence="3" id="KW-0460">Magnesium</keyword>
<dbReference type="NCBIfam" id="TIGR01509">
    <property type="entry name" value="HAD-SF-IA-v3"/>
    <property type="match status" value="1"/>
</dbReference>
<dbReference type="EMBL" id="FNBW01000013">
    <property type="protein sequence ID" value="SDG28042.1"/>
    <property type="molecule type" value="Genomic_DNA"/>
</dbReference>
<evidence type="ECO:0000313" key="4">
    <source>
        <dbReference type="EMBL" id="SDG28042.1"/>
    </source>
</evidence>
<dbReference type="GO" id="GO:0016787">
    <property type="term" value="F:hydrolase activity"/>
    <property type="evidence" value="ECO:0007669"/>
    <property type="project" value="UniProtKB-KW"/>
</dbReference>
<dbReference type="InterPro" id="IPR023214">
    <property type="entry name" value="HAD_sf"/>
</dbReference>
<dbReference type="InterPro" id="IPR006439">
    <property type="entry name" value="HAD-SF_hydro_IA"/>
</dbReference>
<evidence type="ECO:0000256" key="2">
    <source>
        <dbReference type="ARBA" id="ARBA00022801"/>
    </source>
</evidence>
<gene>
    <name evidence="4" type="ORF">SAMN05660686_03890</name>
</gene>
<evidence type="ECO:0000313" key="5">
    <source>
        <dbReference type="Proteomes" id="UP000198615"/>
    </source>
</evidence>
<evidence type="ECO:0000256" key="1">
    <source>
        <dbReference type="ARBA" id="ARBA00001946"/>
    </source>
</evidence>
<comment type="caution">
    <text evidence="4">The sequence shown here is derived from an EMBL/GenBank/DDBJ whole genome shotgun (WGS) entry which is preliminary data.</text>
</comment>
<dbReference type="Gene3D" id="3.40.50.1000">
    <property type="entry name" value="HAD superfamily/HAD-like"/>
    <property type="match status" value="1"/>
</dbReference>
<organism evidence="4 5">
    <name type="scientific">Thalassobaculum litoreum DSM 18839</name>
    <dbReference type="NCBI Taxonomy" id="1123362"/>
    <lineage>
        <taxon>Bacteria</taxon>
        <taxon>Pseudomonadati</taxon>
        <taxon>Pseudomonadota</taxon>
        <taxon>Alphaproteobacteria</taxon>
        <taxon>Rhodospirillales</taxon>
        <taxon>Thalassobaculaceae</taxon>
        <taxon>Thalassobaculum</taxon>
    </lineage>
</organism>
<dbReference type="Gene3D" id="1.20.120.710">
    <property type="entry name" value="Haloacid dehalogenase hydrolase-like domain"/>
    <property type="match status" value="1"/>
</dbReference>
<dbReference type="RefSeq" id="WP_093152924.1">
    <property type="nucleotide sequence ID" value="NZ_FNBW01000013.1"/>
</dbReference>
<proteinExistence type="predicted"/>
<dbReference type="Proteomes" id="UP000198615">
    <property type="component" value="Unassembled WGS sequence"/>
</dbReference>